<name>A0A8S1P1E3_PARPR</name>
<dbReference type="AlphaFoldDB" id="A0A8S1P1E3"/>
<evidence type="ECO:0000313" key="1">
    <source>
        <dbReference type="EMBL" id="CAD8094294.1"/>
    </source>
</evidence>
<sequence>MFFGNEQDFKIKICSTVKSPAILIFNQVLLKTPQFNLNQNIENNKIIDEFHKFSEETPITYLFCLQLQKERHDILKKKIFRFIYQIKKFKQRIIF</sequence>
<proteinExistence type="predicted"/>
<accession>A0A8S1P1E3</accession>
<protein>
    <submittedName>
        <fullName evidence="1">Uncharacterized protein</fullName>
    </submittedName>
</protein>
<comment type="caution">
    <text evidence="1">The sequence shown here is derived from an EMBL/GenBank/DDBJ whole genome shotgun (WGS) entry which is preliminary data.</text>
</comment>
<dbReference type="EMBL" id="CAJJDM010000098">
    <property type="protein sequence ID" value="CAD8094294.1"/>
    <property type="molecule type" value="Genomic_DNA"/>
</dbReference>
<dbReference type="Proteomes" id="UP000688137">
    <property type="component" value="Unassembled WGS sequence"/>
</dbReference>
<gene>
    <name evidence="1" type="ORF">PPRIM_AZ9-3.1.T0950097</name>
</gene>
<organism evidence="1 2">
    <name type="scientific">Paramecium primaurelia</name>
    <dbReference type="NCBI Taxonomy" id="5886"/>
    <lineage>
        <taxon>Eukaryota</taxon>
        <taxon>Sar</taxon>
        <taxon>Alveolata</taxon>
        <taxon>Ciliophora</taxon>
        <taxon>Intramacronucleata</taxon>
        <taxon>Oligohymenophorea</taxon>
        <taxon>Peniculida</taxon>
        <taxon>Parameciidae</taxon>
        <taxon>Paramecium</taxon>
    </lineage>
</organism>
<keyword evidence="2" id="KW-1185">Reference proteome</keyword>
<reference evidence="1" key="1">
    <citation type="submission" date="2021-01" db="EMBL/GenBank/DDBJ databases">
        <authorList>
            <consortium name="Genoscope - CEA"/>
            <person name="William W."/>
        </authorList>
    </citation>
    <scope>NUCLEOTIDE SEQUENCE</scope>
</reference>
<evidence type="ECO:0000313" key="2">
    <source>
        <dbReference type="Proteomes" id="UP000688137"/>
    </source>
</evidence>